<evidence type="ECO:0000256" key="2">
    <source>
        <dbReference type="ARBA" id="ARBA00023015"/>
    </source>
</evidence>
<dbReference type="STRING" id="69.GLE_4687"/>
<keyword evidence="2" id="KW-0805">Transcription regulation</keyword>
<dbReference type="Pfam" id="PF00440">
    <property type="entry name" value="TetR_N"/>
    <property type="match status" value="1"/>
</dbReference>
<dbReference type="InterPro" id="IPR036271">
    <property type="entry name" value="Tet_transcr_reg_TetR-rel_C_sf"/>
</dbReference>
<dbReference type="RefSeq" id="WP_057949237.1">
    <property type="nucleotide sequence ID" value="NZ_CP067396.1"/>
</dbReference>
<keyword evidence="3" id="KW-0238">DNA-binding</keyword>
<dbReference type="Gene3D" id="1.10.357.10">
    <property type="entry name" value="Tetracycline Repressor, domain 2"/>
    <property type="match status" value="1"/>
</dbReference>
<dbReference type="PRINTS" id="PR00455">
    <property type="entry name" value="HTHTETR"/>
</dbReference>
<dbReference type="AlphaFoldDB" id="A0A0S2DNC0"/>
<dbReference type="PANTHER" id="PTHR30055">
    <property type="entry name" value="HTH-TYPE TRANSCRIPTIONAL REGULATOR RUTR"/>
    <property type="match status" value="1"/>
</dbReference>
<evidence type="ECO:0000313" key="6">
    <source>
        <dbReference type="Proteomes" id="UP000061569"/>
    </source>
</evidence>
<name>A0A0S2DNC0_LYSEN</name>
<dbReference type="InterPro" id="IPR001647">
    <property type="entry name" value="HTH_TetR"/>
</dbReference>
<dbReference type="Pfam" id="PF13977">
    <property type="entry name" value="TetR_C_6"/>
    <property type="match status" value="1"/>
</dbReference>
<dbReference type="InterPro" id="IPR050109">
    <property type="entry name" value="HTH-type_TetR-like_transc_reg"/>
</dbReference>
<dbReference type="GO" id="GO:0000976">
    <property type="term" value="F:transcription cis-regulatory region binding"/>
    <property type="evidence" value="ECO:0007669"/>
    <property type="project" value="TreeGrafter"/>
</dbReference>
<dbReference type="InterPro" id="IPR009057">
    <property type="entry name" value="Homeodomain-like_sf"/>
</dbReference>
<evidence type="ECO:0000313" key="5">
    <source>
        <dbReference type="EMBL" id="ALN60028.1"/>
    </source>
</evidence>
<dbReference type="OrthoDB" id="63332at2"/>
<sequence length="210" mass="22277">MSSPGNTTAKPSAKAAARAQAQRERILVAAQRCFVVHGFHAASMANIAETAGMSAGLIYRYFKGKNDIILAIIERQLEEARADVAKLNTSSDLVGGIAEVFQQWQANDPGITSAALFLELTAEATRDPEIAAATHASDKVFRADLASWFARSAAEGGLGVPQDQVGTRVLILQSLIEGLAMRAISQPDLTVDQVKTALSQFLPSLLTAQA</sequence>
<dbReference type="GO" id="GO:0003700">
    <property type="term" value="F:DNA-binding transcription factor activity"/>
    <property type="evidence" value="ECO:0007669"/>
    <property type="project" value="TreeGrafter"/>
</dbReference>
<reference evidence="5 6" key="1">
    <citation type="submission" date="2015-11" db="EMBL/GenBank/DDBJ databases">
        <title>Genome sequences of Lysobacter enzymogenes strain C3 and Lysobacter antibioticus ATCC 29479.</title>
        <authorList>
            <person name="Kobayashi D.Y."/>
        </authorList>
    </citation>
    <scope>NUCLEOTIDE SEQUENCE [LARGE SCALE GENOMIC DNA]</scope>
    <source>
        <strain evidence="5 6">C3</strain>
    </source>
</reference>
<accession>A0A0S2DNC0</accession>
<protein>
    <submittedName>
        <fullName evidence="5">TetR family transcriptional regulator</fullName>
    </submittedName>
</protein>
<dbReference type="PANTHER" id="PTHR30055:SF223">
    <property type="entry name" value="HTH-TYPE TRANSCRIPTIONAL REGULATOR UIDR"/>
    <property type="match status" value="1"/>
</dbReference>
<dbReference type="EMBL" id="CP013140">
    <property type="protein sequence ID" value="ALN60028.1"/>
    <property type="molecule type" value="Genomic_DNA"/>
</dbReference>
<evidence type="ECO:0000256" key="3">
    <source>
        <dbReference type="ARBA" id="ARBA00023125"/>
    </source>
</evidence>
<dbReference type="InterPro" id="IPR039538">
    <property type="entry name" value="BetI_C"/>
</dbReference>
<keyword evidence="4" id="KW-0804">Transcription</keyword>
<dbReference type="KEGG" id="lez:GLE_4687"/>
<dbReference type="PATRIC" id="fig|69.6.peg.4622"/>
<proteinExistence type="predicted"/>
<dbReference type="SUPFAM" id="SSF46689">
    <property type="entry name" value="Homeodomain-like"/>
    <property type="match status" value="1"/>
</dbReference>
<keyword evidence="1" id="KW-0678">Repressor</keyword>
<gene>
    <name evidence="5" type="ORF">GLE_4687</name>
</gene>
<evidence type="ECO:0000256" key="1">
    <source>
        <dbReference type="ARBA" id="ARBA00022491"/>
    </source>
</evidence>
<evidence type="ECO:0000256" key="4">
    <source>
        <dbReference type="ARBA" id="ARBA00023163"/>
    </source>
</evidence>
<dbReference type="PROSITE" id="PS50977">
    <property type="entry name" value="HTH_TETR_2"/>
    <property type="match status" value="1"/>
</dbReference>
<dbReference type="Proteomes" id="UP000061569">
    <property type="component" value="Chromosome"/>
</dbReference>
<dbReference type="SUPFAM" id="SSF48498">
    <property type="entry name" value="Tetracyclin repressor-like, C-terminal domain"/>
    <property type="match status" value="1"/>
</dbReference>
<organism evidence="5 6">
    <name type="scientific">Lysobacter enzymogenes</name>
    <dbReference type="NCBI Taxonomy" id="69"/>
    <lineage>
        <taxon>Bacteria</taxon>
        <taxon>Pseudomonadati</taxon>
        <taxon>Pseudomonadota</taxon>
        <taxon>Gammaproteobacteria</taxon>
        <taxon>Lysobacterales</taxon>
        <taxon>Lysobacteraceae</taxon>
        <taxon>Lysobacter</taxon>
    </lineage>
</organism>